<comment type="caution">
    <text evidence="2">The sequence shown here is derived from an EMBL/GenBank/DDBJ whole genome shotgun (WGS) entry which is preliminary data.</text>
</comment>
<evidence type="ECO:0000313" key="3">
    <source>
        <dbReference type="Proteomes" id="UP000247811"/>
    </source>
</evidence>
<dbReference type="RefSeq" id="WP_170130684.1">
    <property type="nucleotide sequence ID" value="NZ_QJJS01000006.1"/>
</dbReference>
<keyword evidence="3" id="KW-1185">Reference proteome</keyword>
<evidence type="ECO:0000313" key="2">
    <source>
        <dbReference type="EMBL" id="PXW96633.1"/>
    </source>
</evidence>
<reference evidence="2 3" key="1">
    <citation type="submission" date="2018-05" db="EMBL/GenBank/DDBJ databases">
        <title>Genomic Encyclopedia of Type Strains, Phase IV (KMG-IV): sequencing the most valuable type-strain genomes for metagenomic binning, comparative biology and taxonomic classification.</title>
        <authorList>
            <person name="Goeker M."/>
        </authorList>
    </citation>
    <scope>NUCLEOTIDE SEQUENCE [LARGE SCALE GENOMIC DNA]</scope>
    <source>
        <strain evidence="2 3">DSM 566</strain>
    </source>
</reference>
<name>A0A318H0X3_9BURK</name>
<dbReference type="SUPFAM" id="SSF89392">
    <property type="entry name" value="Prokaryotic lipoproteins and lipoprotein localization factors"/>
    <property type="match status" value="1"/>
</dbReference>
<dbReference type="Proteomes" id="UP000247811">
    <property type="component" value="Unassembled WGS sequence"/>
</dbReference>
<dbReference type="Pfam" id="PF19574">
    <property type="entry name" value="LolA_3"/>
    <property type="match status" value="1"/>
</dbReference>
<sequence>MNAVVFPPAAVRPPWRRLQARCRAGLVLLLAALWLAVLLPAGPAVAAPALTLEALMATLAQVKSGEARFVERRHIQSLDRTLESSGRLSFAAPSVLVRETLSPRPDRLAVDGNTVTMTAGGRSRTLALDATPEAQVLVEAIRGTLTGNRATLERLFTPRLSGSLERWTLELVPRDAQLRGQVARVQVSGRQAVLREMQVLLADGDETVTQIEPLPAR</sequence>
<protein>
    <submittedName>
        <fullName evidence="2">Outer membrane lipoprotein-sorting protein</fullName>
    </submittedName>
</protein>
<dbReference type="InterPro" id="IPR004564">
    <property type="entry name" value="OM_lipoprot_carrier_LolA-like"/>
</dbReference>
<dbReference type="AlphaFoldDB" id="A0A318H0X3"/>
<dbReference type="CDD" id="cd16325">
    <property type="entry name" value="LolA"/>
    <property type="match status" value="1"/>
</dbReference>
<proteinExistence type="predicted"/>
<keyword evidence="1" id="KW-0732">Signal</keyword>
<accession>A0A318H0X3</accession>
<organism evidence="2 3">
    <name type="scientific">Sphaerotilus hippei</name>
    <dbReference type="NCBI Taxonomy" id="744406"/>
    <lineage>
        <taxon>Bacteria</taxon>
        <taxon>Pseudomonadati</taxon>
        <taxon>Pseudomonadota</taxon>
        <taxon>Betaproteobacteria</taxon>
        <taxon>Burkholderiales</taxon>
        <taxon>Sphaerotilaceae</taxon>
        <taxon>Sphaerotilus</taxon>
    </lineage>
</organism>
<dbReference type="InterPro" id="IPR029046">
    <property type="entry name" value="LolA/LolB/LppX"/>
</dbReference>
<evidence type="ECO:0000256" key="1">
    <source>
        <dbReference type="ARBA" id="ARBA00022729"/>
    </source>
</evidence>
<dbReference type="Gene3D" id="2.50.20.10">
    <property type="entry name" value="Lipoprotein localisation LolA/LolB/LppX"/>
    <property type="match status" value="1"/>
</dbReference>
<keyword evidence="2" id="KW-0449">Lipoprotein</keyword>
<dbReference type="EMBL" id="QJJS01000006">
    <property type="protein sequence ID" value="PXW96633.1"/>
    <property type="molecule type" value="Genomic_DNA"/>
</dbReference>
<gene>
    <name evidence="2" type="ORF">C7444_106154</name>
</gene>